<dbReference type="Proteomes" id="UP000234331">
    <property type="component" value="Unassembled WGS sequence"/>
</dbReference>
<dbReference type="GO" id="GO:0044877">
    <property type="term" value="F:protein-containing complex binding"/>
    <property type="evidence" value="ECO:0007669"/>
    <property type="project" value="TreeGrafter"/>
</dbReference>
<evidence type="ECO:0000256" key="1">
    <source>
        <dbReference type="SAM" id="MobiDB-lite"/>
    </source>
</evidence>
<dbReference type="OrthoDB" id="9787292at2"/>
<dbReference type="InterPro" id="IPR036291">
    <property type="entry name" value="NAD(P)-bd_dom_sf"/>
</dbReference>
<gene>
    <name evidence="3" type="ORF">FRACA_1880003</name>
</gene>
<dbReference type="SUPFAM" id="SSF51735">
    <property type="entry name" value="NAD(P)-binding Rossmann-fold domains"/>
    <property type="match status" value="1"/>
</dbReference>
<dbReference type="RefSeq" id="WP_101831267.1">
    <property type="nucleotide sequence ID" value="NZ_FZMO01000099.1"/>
</dbReference>
<organism evidence="3 4">
    <name type="scientific">Frankia canadensis</name>
    <dbReference type="NCBI Taxonomy" id="1836972"/>
    <lineage>
        <taxon>Bacteria</taxon>
        <taxon>Bacillati</taxon>
        <taxon>Actinomycetota</taxon>
        <taxon>Actinomycetes</taxon>
        <taxon>Frankiales</taxon>
        <taxon>Frankiaceae</taxon>
        <taxon>Frankia</taxon>
    </lineage>
</organism>
<dbReference type="InterPro" id="IPR016040">
    <property type="entry name" value="NAD(P)-bd_dom"/>
</dbReference>
<reference evidence="3 4" key="1">
    <citation type="submission" date="2017-06" db="EMBL/GenBank/DDBJ databases">
        <authorList>
            <person name="Kim H.J."/>
            <person name="Triplett B.A."/>
        </authorList>
    </citation>
    <scope>NUCLEOTIDE SEQUENCE [LARGE SCALE GENOMIC DNA]</scope>
    <source>
        <strain evidence="3">FRACA_ARgP5</strain>
    </source>
</reference>
<proteinExistence type="predicted"/>
<dbReference type="InterPro" id="IPR029063">
    <property type="entry name" value="SAM-dependent_MTases_sf"/>
</dbReference>
<feature type="region of interest" description="Disordered" evidence="1">
    <location>
        <begin position="284"/>
        <end position="304"/>
    </location>
</feature>
<feature type="region of interest" description="Disordered" evidence="1">
    <location>
        <begin position="521"/>
        <end position="558"/>
    </location>
</feature>
<evidence type="ECO:0000313" key="4">
    <source>
        <dbReference type="Proteomes" id="UP000234331"/>
    </source>
</evidence>
<dbReference type="PANTHER" id="PTHR12126">
    <property type="entry name" value="NADH-UBIQUINONE OXIDOREDUCTASE 39 KDA SUBUNIT-RELATED"/>
    <property type="match status" value="1"/>
</dbReference>
<dbReference type="AlphaFoldDB" id="A0A2I2KP21"/>
<name>A0A2I2KP21_9ACTN</name>
<feature type="domain" description="NAD(P)-binding" evidence="2">
    <location>
        <begin position="7"/>
        <end position="143"/>
    </location>
</feature>
<feature type="compositionally biased region" description="Basic and acidic residues" evidence="1">
    <location>
        <begin position="525"/>
        <end position="546"/>
    </location>
</feature>
<keyword evidence="4" id="KW-1185">Reference proteome</keyword>
<accession>A0A2I2KP21</accession>
<dbReference type="InterPro" id="IPR051207">
    <property type="entry name" value="ComplexI_NDUFA9_subunit"/>
</dbReference>
<feature type="compositionally biased region" description="Low complexity" evidence="1">
    <location>
        <begin position="640"/>
        <end position="658"/>
    </location>
</feature>
<dbReference type="Gene3D" id="3.40.50.720">
    <property type="entry name" value="NAD(P)-binding Rossmann-like Domain"/>
    <property type="match status" value="1"/>
</dbReference>
<evidence type="ECO:0000259" key="2">
    <source>
        <dbReference type="Pfam" id="PF13460"/>
    </source>
</evidence>
<sequence>MRILVTGGSGFVGRRAVRHAVDAGHEVVGVARAEPAAATLRGLGARPVVGDLDDPPGLATAFAAAEADVLLNIASLGFGHIDAILAATRAAGLRRAVFVSTTGIFTALDPPSKRVRIAAERAIEASGLDWTIIRPTMIYGGPDDRNMARLLALVRRTPVLPLPGGGRLHQPVHVDDLAATLLRALDAGAAIGRAYDVAGPVPLPFRDVVAAAGTATGRRVRCLPVPVRPVLALAGGYERHARRPRLKAEQIARLAEDKAFDIAPARRDLGHRPRPFDAGLADLATATGTRGDPPAPAASRRRAATAPGRLIAQVRAVEAVAGRPVAVRFAVALVRHAPRIARTGCLDAADRALSDETLDLRPLPGVRVRVPGRLFGAAREVYCRGAFHALPGFVPAAGQVVVDLGAGEGLYTILAARAGADVIAVEARRDRADALAGHIADNGIERQVQVLHAVVHPVGRTRVGADRLSVPEILAAGGVDQVDLLRIDLGAGASALFGDLRWLRAVDRLVLRIHPAREGGGSIADSRDIGGGDHTVGGDDTGRGEGDTGGEGDGDQDAGTLAARLRALAFEVTVLDEDLRRVANPAAATTGYLYAGRRCPAPAPNATWTVPPPADASVRPGPPAPPSEQAPPSERPDRPAVPTARTAPTATRGAGRPV</sequence>
<dbReference type="SUPFAM" id="SSF53335">
    <property type="entry name" value="S-adenosyl-L-methionine-dependent methyltransferases"/>
    <property type="match status" value="1"/>
</dbReference>
<evidence type="ECO:0000313" key="3">
    <source>
        <dbReference type="EMBL" id="SNQ47400.1"/>
    </source>
</evidence>
<dbReference type="EMBL" id="FZMO01000099">
    <property type="protein sequence ID" value="SNQ47400.1"/>
    <property type="molecule type" value="Genomic_DNA"/>
</dbReference>
<feature type="region of interest" description="Disordered" evidence="1">
    <location>
        <begin position="605"/>
        <end position="658"/>
    </location>
</feature>
<dbReference type="Gene3D" id="3.40.50.150">
    <property type="entry name" value="Vaccinia Virus protein VP39"/>
    <property type="match status" value="1"/>
</dbReference>
<dbReference type="PANTHER" id="PTHR12126:SF11">
    <property type="entry name" value="NADH DEHYDROGENASE [UBIQUINONE] 1 ALPHA SUBCOMPLEX SUBUNIT 9, MITOCHONDRIAL"/>
    <property type="match status" value="1"/>
</dbReference>
<dbReference type="Pfam" id="PF13460">
    <property type="entry name" value="NAD_binding_10"/>
    <property type="match status" value="1"/>
</dbReference>
<feature type="compositionally biased region" description="Pro residues" evidence="1">
    <location>
        <begin position="610"/>
        <end position="629"/>
    </location>
</feature>
<protein>
    <recommendedName>
        <fullName evidence="2">NAD(P)-binding domain-containing protein</fullName>
    </recommendedName>
</protein>